<reference evidence="4" key="1">
    <citation type="submission" date="2022-08" db="EMBL/GenBank/DDBJ databases">
        <authorList>
            <person name="Gutierrez-Valencia J."/>
        </authorList>
    </citation>
    <scope>NUCLEOTIDE SEQUENCE</scope>
</reference>
<protein>
    <recommendedName>
        <fullName evidence="3">Bifunctional inhibitor/plant lipid transfer protein/seed storage helical domain-containing protein</fullName>
    </recommendedName>
</protein>
<feature type="domain" description="Bifunctional inhibitor/plant lipid transfer protein/seed storage helical" evidence="3">
    <location>
        <begin position="20"/>
        <end position="88"/>
    </location>
</feature>
<dbReference type="PANTHER" id="PTHR33076">
    <property type="entry name" value="NON-SPECIFIC LIPID-TRANSFER PROTEIN 2-RELATED"/>
    <property type="match status" value="1"/>
</dbReference>
<keyword evidence="5" id="KW-1185">Reference proteome</keyword>
<evidence type="ECO:0000256" key="1">
    <source>
        <dbReference type="ARBA" id="ARBA00009748"/>
    </source>
</evidence>
<keyword evidence="2" id="KW-1015">Disulfide bond</keyword>
<dbReference type="InterPro" id="IPR016140">
    <property type="entry name" value="Bifunc_inhib/LTP/seed_store"/>
</dbReference>
<dbReference type="InterPro" id="IPR036312">
    <property type="entry name" value="Bifun_inhib/LTP/seed_sf"/>
</dbReference>
<organism evidence="4 5">
    <name type="scientific">Linum tenue</name>
    <dbReference type="NCBI Taxonomy" id="586396"/>
    <lineage>
        <taxon>Eukaryota</taxon>
        <taxon>Viridiplantae</taxon>
        <taxon>Streptophyta</taxon>
        <taxon>Embryophyta</taxon>
        <taxon>Tracheophyta</taxon>
        <taxon>Spermatophyta</taxon>
        <taxon>Magnoliopsida</taxon>
        <taxon>eudicotyledons</taxon>
        <taxon>Gunneridae</taxon>
        <taxon>Pentapetalae</taxon>
        <taxon>rosids</taxon>
        <taxon>fabids</taxon>
        <taxon>Malpighiales</taxon>
        <taxon>Linaceae</taxon>
        <taxon>Linum</taxon>
    </lineage>
</organism>
<dbReference type="Pfam" id="PF00234">
    <property type="entry name" value="Tryp_alpha_amyl"/>
    <property type="match status" value="1"/>
</dbReference>
<dbReference type="InterPro" id="IPR000528">
    <property type="entry name" value="Plant_nsLTP"/>
</dbReference>
<evidence type="ECO:0000256" key="2">
    <source>
        <dbReference type="ARBA" id="ARBA00023157"/>
    </source>
</evidence>
<gene>
    <name evidence="4" type="ORF">LITE_LOCUS41913</name>
</gene>
<name>A0AAV0Q7U1_9ROSI</name>
<dbReference type="SUPFAM" id="SSF47699">
    <property type="entry name" value="Bifunctional inhibitor/lipid-transfer protein/seed storage 2S albumin"/>
    <property type="match status" value="1"/>
</dbReference>
<evidence type="ECO:0000259" key="3">
    <source>
        <dbReference type="Pfam" id="PF00234"/>
    </source>
</evidence>
<comment type="caution">
    <text evidence="4">The sequence shown here is derived from an EMBL/GenBank/DDBJ whole genome shotgun (WGS) entry which is preliminary data.</text>
</comment>
<dbReference type="Proteomes" id="UP001154282">
    <property type="component" value="Unassembled WGS sequence"/>
</dbReference>
<proteinExistence type="inferred from homology"/>
<dbReference type="GO" id="GO:0008289">
    <property type="term" value="F:lipid binding"/>
    <property type="evidence" value="ECO:0007669"/>
    <property type="project" value="InterPro"/>
</dbReference>
<accession>A0AAV0Q7U1</accession>
<evidence type="ECO:0000313" key="4">
    <source>
        <dbReference type="EMBL" id="CAI0540980.1"/>
    </source>
</evidence>
<dbReference type="EMBL" id="CAMGYJ010000009">
    <property type="protein sequence ID" value="CAI0540980.1"/>
    <property type="molecule type" value="Genomic_DNA"/>
</dbReference>
<evidence type="ECO:0000313" key="5">
    <source>
        <dbReference type="Proteomes" id="UP001154282"/>
    </source>
</evidence>
<dbReference type="AlphaFoldDB" id="A0AAV0Q7U1"/>
<sequence>MIAVITMNSSATSVRRVVTCNDRLIELLPCSAYLTKATPSPSPACCFSVKELNAKANTTAIRSEYCKCFKSAIVGNLVDASLAKGLPGL</sequence>
<comment type="similarity">
    <text evidence="1">Belongs to the plant LTP family.</text>
</comment>
<dbReference type="PRINTS" id="PR00382">
    <property type="entry name" value="LIPIDTRNSFER"/>
</dbReference>
<dbReference type="Gene3D" id="1.10.110.10">
    <property type="entry name" value="Plant lipid-transfer and hydrophobic proteins"/>
    <property type="match status" value="1"/>
</dbReference>
<dbReference type="GO" id="GO:0006869">
    <property type="term" value="P:lipid transport"/>
    <property type="evidence" value="ECO:0007669"/>
    <property type="project" value="InterPro"/>
</dbReference>